<proteinExistence type="predicted"/>
<evidence type="ECO:0000259" key="1">
    <source>
        <dbReference type="Pfam" id="PF02721"/>
    </source>
</evidence>
<dbReference type="PANTHER" id="PTHR47165">
    <property type="entry name" value="OS03G0429900 PROTEIN"/>
    <property type="match status" value="1"/>
</dbReference>
<sequence>MTQECNFDLKPRARNKVLEAKVYRKWINRKPPNPTRTDYCCILVDREGNAIQANMGSHEIPCFSSLLQEGAAYRISNFITTFNFVSYNQLHSKIHIKDNEGYEKQPTLAELALWDDMARNFNVNEYRSMEQPVIIAVSSCRVSTYGGGLQLSACPTTHYYLNQIFQTLKNSGTIIHQAVRFTCEGTVLAINTARDWYYASCSKCIKKVIDVSDMPTCVDHGPPPNYTYKYKFKAAISDGTAIDQFTSVNPKRRHLDRH</sequence>
<protein>
    <recommendedName>
        <fullName evidence="1">Replication protein A 70 kDa DNA-binding subunit B/D first OB fold domain-containing protein</fullName>
    </recommendedName>
</protein>
<dbReference type="Pfam" id="PF02721">
    <property type="entry name" value="DUF223"/>
    <property type="match status" value="1"/>
</dbReference>
<dbReference type="InterPro" id="IPR003871">
    <property type="entry name" value="RFA1B/D_OB_1st"/>
</dbReference>
<dbReference type="Gene3D" id="2.40.50.140">
    <property type="entry name" value="Nucleic acid-binding proteins"/>
    <property type="match status" value="2"/>
</dbReference>
<dbReference type="EMBL" id="BKCJ010010291">
    <property type="protein sequence ID" value="GEU90924.1"/>
    <property type="molecule type" value="Genomic_DNA"/>
</dbReference>
<comment type="caution">
    <text evidence="2">The sequence shown here is derived from an EMBL/GenBank/DDBJ whole genome shotgun (WGS) entry which is preliminary data.</text>
</comment>
<organism evidence="2">
    <name type="scientific">Tanacetum cinerariifolium</name>
    <name type="common">Dalmatian daisy</name>
    <name type="synonym">Chrysanthemum cinerariifolium</name>
    <dbReference type="NCBI Taxonomy" id="118510"/>
    <lineage>
        <taxon>Eukaryota</taxon>
        <taxon>Viridiplantae</taxon>
        <taxon>Streptophyta</taxon>
        <taxon>Embryophyta</taxon>
        <taxon>Tracheophyta</taxon>
        <taxon>Spermatophyta</taxon>
        <taxon>Magnoliopsida</taxon>
        <taxon>eudicotyledons</taxon>
        <taxon>Gunneridae</taxon>
        <taxon>Pentapetalae</taxon>
        <taxon>asterids</taxon>
        <taxon>campanulids</taxon>
        <taxon>Asterales</taxon>
        <taxon>Asteraceae</taxon>
        <taxon>Asteroideae</taxon>
        <taxon>Anthemideae</taxon>
        <taxon>Anthemidinae</taxon>
        <taxon>Tanacetum</taxon>
    </lineage>
</organism>
<feature type="domain" description="Replication protein A 70 kDa DNA-binding subunit B/D first OB fold" evidence="1">
    <location>
        <begin position="8"/>
        <end position="87"/>
    </location>
</feature>
<dbReference type="SUPFAM" id="SSF50249">
    <property type="entry name" value="Nucleic acid-binding proteins"/>
    <property type="match status" value="2"/>
</dbReference>
<accession>A0A6L2P260</accession>
<name>A0A6L2P260_TANCI</name>
<dbReference type="PANTHER" id="PTHR47165:SF4">
    <property type="entry name" value="OS03G0429900 PROTEIN"/>
    <property type="match status" value="1"/>
</dbReference>
<dbReference type="InterPro" id="IPR012340">
    <property type="entry name" value="NA-bd_OB-fold"/>
</dbReference>
<evidence type="ECO:0000313" key="2">
    <source>
        <dbReference type="EMBL" id="GEU90924.1"/>
    </source>
</evidence>
<reference evidence="2" key="1">
    <citation type="journal article" date="2019" name="Sci. Rep.">
        <title>Draft genome of Tanacetum cinerariifolium, the natural source of mosquito coil.</title>
        <authorList>
            <person name="Yamashiro T."/>
            <person name="Shiraishi A."/>
            <person name="Satake H."/>
            <person name="Nakayama K."/>
        </authorList>
    </citation>
    <scope>NUCLEOTIDE SEQUENCE</scope>
</reference>
<dbReference type="AlphaFoldDB" id="A0A6L2P260"/>
<gene>
    <name evidence="2" type="ORF">Tci_062902</name>
</gene>